<keyword evidence="4" id="KW-0804">Transcription</keyword>
<sequence>MDLRLLSSFLAVVEEGHFARAAARLFLSPPAVTQHVRRLESDLGTRLLTRSSPVVPTPAGERLAGHARALLQAADAAVDDVCELVEAGRPGSRRKPQRPLRVGIMGHGSAELTPAAINAYRRARPEVPVRIRQLDFTEHATALVEDRVDVAFVRPVPGDERVRADVLTTEQRIVAVHARTSLADAAATGATLADVAELPFFRVPGHTPRPFTEYLYFGQVGDGAGRRSADCAVTPQEVLTGVVTGRAAGSGLKSFARYYAWPGAVFVPVLDAPWESSYLAVRAGDDDAEVRIFRALTLALVRDAGQYLAPDPGVVTGGARAADVRR</sequence>
<dbReference type="Pfam" id="PF00126">
    <property type="entry name" value="HTH_1"/>
    <property type="match status" value="1"/>
</dbReference>
<dbReference type="Gene3D" id="3.40.190.10">
    <property type="entry name" value="Periplasmic binding protein-like II"/>
    <property type="match status" value="2"/>
</dbReference>
<keyword evidence="2" id="KW-0805">Transcription regulation</keyword>
<dbReference type="InterPro" id="IPR005119">
    <property type="entry name" value="LysR_subst-bd"/>
</dbReference>
<dbReference type="GO" id="GO:0003700">
    <property type="term" value="F:DNA-binding transcription factor activity"/>
    <property type="evidence" value="ECO:0007669"/>
    <property type="project" value="InterPro"/>
</dbReference>
<feature type="domain" description="HTH lysR-type" evidence="5">
    <location>
        <begin position="1"/>
        <end position="57"/>
    </location>
</feature>
<organism evidence="6 7">
    <name type="scientific">Streptomyces cacaoi</name>
    <dbReference type="NCBI Taxonomy" id="1898"/>
    <lineage>
        <taxon>Bacteria</taxon>
        <taxon>Bacillati</taxon>
        <taxon>Actinomycetota</taxon>
        <taxon>Actinomycetes</taxon>
        <taxon>Kitasatosporales</taxon>
        <taxon>Streptomycetaceae</taxon>
        <taxon>Streptomyces</taxon>
    </lineage>
</organism>
<dbReference type="PROSITE" id="PS50931">
    <property type="entry name" value="HTH_LYSR"/>
    <property type="match status" value="1"/>
</dbReference>
<dbReference type="AlphaFoldDB" id="A0A4Y3QY77"/>
<comment type="caution">
    <text evidence="6">The sequence shown here is derived from an EMBL/GenBank/DDBJ whole genome shotgun (WGS) entry which is preliminary data.</text>
</comment>
<gene>
    <name evidence="6" type="ORF">SCA03_29150</name>
</gene>
<dbReference type="GO" id="GO:0032993">
    <property type="term" value="C:protein-DNA complex"/>
    <property type="evidence" value="ECO:0007669"/>
    <property type="project" value="TreeGrafter"/>
</dbReference>
<comment type="similarity">
    <text evidence="1">Belongs to the LysR transcriptional regulatory family.</text>
</comment>
<dbReference type="PANTHER" id="PTHR30346">
    <property type="entry name" value="TRANSCRIPTIONAL DUAL REGULATOR HCAR-RELATED"/>
    <property type="match status" value="1"/>
</dbReference>
<keyword evidence="7" id="KW-1185">Reference proteome</keyword>
<dbReference type="Gene3D" id="1.10.10.10">
    <property type="entry name" value="Winged helix-like DNA-binding domain superfamily/Winged helix DNA-binding domain"/>
    <property type="match status" value="1"/>
</dbReference>
<evidence type="ECO:0000313" key="7">
    <source>
        <dbReference type="Proteomes" id="UP000319210"/>
    </source>
</evidence>
<dbReference type="InterPro" id="IPR036390">
    <property type="entry name" value="WH_DNA-bd_sf"/>
</dbReference>
<dbReference type="OrthoDB" id="79118at2"/>
<evidence type="ECO:0000256" key="4">
    <source>
        <dbReference type="ARBA" id="ARBA00023163"/>
    </source>
</evidence>
<dbReference type="SUPFAM" id="SSF46785">
    <property type="entry name" value="Winged helix' DNA-binding domain"/>
    <property type="match status" value="1"/>
</dbReference>
<protein>
    <recommendedName>
        <fullName evidence="5">HTH lysR-type domain-containing protein</fullName>
    </recommendedName>
</protein>
<name>A0A4Y3QY77_STRCI</name>
<dbReference type="InterPro" id="IPR000847">
    <property type="entry name" value="LysR_HTH_N"/>
</dbReference>
<dbReference type="GO" id="GO:0003677">
    <property type="term" value="F:DNA binding"/>
    <property type="evidence" value="ECO:0007669"/>
    <property type="project" value="UniProtKB-KW"/>
</dbReference>
<proteinExistence type="inferred from homology"/>
<evidence type="ECO:0000256" key="1">
    <source>
        <dbReference type="ARBA" id="ARBA00009437"/>
    </source>
</evidence>
<dbReference type="Proteomes" id="UP000319210">
    <property type="component" value="Unassembled WGS sequence"/>
</dbReference>
<dbReference type="InterPro" id="IPR036388">
    <property type="entry name" value="WH-like_DNA-bd_sf"/>
</dbReference>
<dbReference type="SUPFAM" id="SSF53850">
    <property type="entry name" value="Periplasmic binding protein-like II"/>
    <property type="match status" value="1"/>
</dbReference>
<dbReference type="PANTHER" id="PTHR30346:SF0">
    <property type="entry name" value="HCA OPERON TRANSCRIPTIONAL ACTIVATOR HCAR"/>
    <property type="match status" value="1"/>
</dbReference>
<reference evidence="6 7" key="1">
    <citation type="submission" date="2019-06" db="EMBL/GenBank/DDBJ databases">
        <title>Whole genome shotgun sequence of Streptomyces cacaoi subsp. cacaoi NBRC 12748.</title>
        <authorList>
            <person name="Hosoyama A."/>
            <person name="Uohara A."/>
            <person name="Ohji S."/>
            <person name="Ichikawa N."/>
        </authorList>
    </citation>
    <scope>NUCLEOTIDE SEQUENCE [LARGE SCALE GENOMIC DNA]</scope>
    <source>
        <strain evidence="6 7">NBRC 12748</strain>
    </source>
</reference>
<accession>A0A4Y3QY77</accession>
<dbReference type="Pfam" id="PF03466">
    <property type="entry name" value="LysR_substrate"/>
    <property type="match status" value="1"/>
</dbReference>
<evidence type="ECO:0000313" key="6">
    <source>
        <dbReference type="EMBL" id="GEB50364.1"/>
    </source>
</evidence>
<evidence type="ECO:0000256" key="3">
    <source>
        <dbReference type="ARBA" id="ARBA00023125"/>
    </source>
</evidence>
<evidence type="ECO:0000259" key="5">
    <source>
        <dbReference type="PROSITE" id="PS50931"/>
    </source>
</evidence>
<dbReference type="FunFam" id="1.10.10.10:FF:000001">
    <property type="entry name" value="LysR family transcriptional regulator"/>
    <property type="match status" value="1"/>
</dbReference>
<evidence type="ECO:0000256" key="2">
    <source>
        <dbReference type="ARBA" id="ARBA00023015"/>
    </source>
</evidence>
<dbReference type="PRINTS" id="PR00039">
    <property type="entry name" value="HTHLYSR"/>
</dbReference>
<dbReference type="EMBL" id="BJMM01000012">
    <property type="protein sequence ID" value="GEB50364.1"/>
    <property type="molecule type" value="Genomic_DNA"/>
</dbReference>
<keyword evidence="3" id="KW-0238">DNA-binding</keyword>